<feature type="non-terminal residue" evidence="1">
    <location>
        <position position="1"/>
    </location>
</feature>
<reference evidence="1 2" key="1">
    <citation type="journal article" date="2020" name="Front. Microbiol.">
        <title>Single-cell genomics of novel Actinobacteria with the Wood-Ljungdahl pathway discovered in a serpentinizing system.</title>
        <authorList>
            <person name="Merino N."/>
            <person name="Kawai M."/>
            <person name="Boyd E.S."/>
            <person name="Colman D.R."/>
            <person name="McGlynn S.E."/>
            <person name="Nealson K.H."/>
            <person name="Kurokawa K."/>
            <person name="Hongoh Y."/>
        </authorList>
    </citation>
    <scope>NUCLEOTIDE SEQUENCE [LARGE SCALE GENOMIC DNA]</scope>
    <source>
        <strain evidence="1 2">S43</strain>
    </source>
</reference>
<name>A0A6V8PVC1_9ACTN</name>
<comment type="caution">
    <text evidence="1">The sequence shown here is derived from an EMBL/GenBank/DDBJ whole genome shotgun (WGS) entry which is preliminary data.</text>
</comment>
<dbReference type="Proteomes" id="UP000576480">
    <property type="component" value="Unassembled WGS sequence"/>
</dbReference>
<protein>
    <submittedName>
        <fullName evidence="1">Uncharacterized protein</fullName>
    </submittedName>
</protein>
<accession>A0A6V8PVC1</accession>
<sequence length="37" mass="4109">PGSVAAEEKQKALSSIVRALTKTSSCEMLIFSYDYKR</sequence>
<evidence type="ECO:0000313" key="2">
    <source>
        <dbReference type="Proteomes" id="UP000576480"/>
    </source>
</evidence>
<dbReference type="EMBL" id="BLSB01000230">
    <property type="protein sequence ID" value="GFP35814.1"/>
    <property type="molecule type" value="Genomic_DNA"/>
</dbReference>
<evidence type="ECO:0000313" key="1">
    <source>
        <dbReference type="EMBL" id="GFP35814.1"/>
    </source>
</evidence>
<gene>
    <name evidence="1" type="ORF">HKBW3S43_01602</name>
</gene>
<dbReference type="AlphaFoldDB" id="A0A6V8PVC1"/>
<proteinExistence type="predicted"/>
<organism evidence="1 2">
    <name type="scientific">Candidatus Hakubella thermalkaliphila</name>
    <dbReference type="NCBI Taxonomy" id="2754717"/>
    <lineage>
        <taxon>Bacteria</taxon>
        <taxon>Bacillati</taxon>
        <taxon>Actinomycetota</taxon>
        <taxon>Actinomycetota incertae sedis</taxon>
        <taxon>Candidatus Hakubellales</taxon>
        <taxon>Candidatus Hakubellaceae</taxon>
        <taxon>Candidatus Hakubella</taxon>
    </lineage>
</organism>